<evidence type="ECO:0000313" key="3">
    <source>
        <dbReference type="Proteomes" id="UP000019277"/>
    </source>
</evidence>
<name>W7IYS6_9PSEU</name>
<reference evidence="2 3" key="1">
    <citation type="journal article" date="2014" name="Genome Announc.">
        <title>Draft Genome Sequence of the Antitrypanosomally Active Sponge-Associated Bacterium Actinokineospora sp. Strain EG49.</title>
        <authorList>
            <person name="Harjes J."/>
            <person name="Ryu T."/>
            <person name="Abdelmohsen U.R."/>
            <person name="Moitinho-Silva L."/>
            <person name="Horn H."/>
            <person name="Ravasi T."/>
            <person name="Hentschel U."/>
        </authorList>
    </citation>
    <scope>NUCLEOTIDE SEQUENCE [LARGE SCALE GENOMIC DNA]</scope>
    <source>
        <strain evidence="2 3">EG49</strain>
    </source>
</reference>
<feature type="transmembrane region" description="Helical" evidence="1">
    <location>
        <begin position="92"/>
        <end position="110"/>
    </location>
</feature>
<protein>
    <submittedName>
        <fullName evidence="2">Uncharacterized protein</fullName>
    </submittedName>
</protein>
<dbReference type="Proteomes" id="UP000019277">
    <property type="component" value="Unassembled WGS sequence"/>
</dbReference>
<feature type="transmembrane region" description="Helical" evidence="1">
    <location>
        <begin position="34"/>
        <end position="56"/>
    </location>
</feature>
<keyword evidence="1" id="KW-0472">Membrane</keyword>
<keyword evidence="3" id="KW-1185">Reference proteome</keyword>
<organism evidence="2 3">
    <name type="scientific">Actinokineospora spheciospongiae</name>
    <dbReference type="NCBI Taxonomy" id="909613"/>
    <lineage>
        <taxon>Bacteria</taxon>
        <taxon>Bacillati</taxon>
        <taxon>Actinomycetota</taxon>
        <taxon>Actinomycetes</taxon>
        <taxon>Pseudonocardiales</taxon>
        <taxon>Pseudonocardiaceae</taxon>
        <taxon>Actinokineospora</taxon>
    </lineage>
</organism>
<accession>W7IYS6</accession>
<evidence type="ECO:0000313" key="2">
    <source>
        <dbReference type="EMBL" id="EWC59179.1"/>
    </source>
</evidence>
<feature type="transmembrane region" description="Helical" evidence="1">
    <location>
        <begin position="61"/>
        <end position="80"/>
    </location>
</feature>
<dbReference type="AlphaFoldDB" id="W7IYS6"/>
<proteinExistence type="predicted"/>
<dbReference type="STRING" id="909613.UO65_5526"/>
<sequence length="113" mass="11536">MAVGFGVTRPWFEGRRGTELPVADLFGGVTRDTASLLTSLAAPIAVAGLVSLYGLLLSRGLARVGGVLLVAVSLGWVAQAREVVSLGSLESGVWNTVCGSLLVLVGAATARRS</sequence>
<dbReference type="EMBL" id="AYXG01000215">
    <property type="protein sequence ID" value="EWC59179.1"/>
    <property type="molecule type" value="Genomic_DNA"/>
</dbReference>
<keyword evidence="1" id="KW-0812">Transmembrane</keyword>
<keyword evidence="1" id="KW-1133">Transmembrane helix</keyword>
<comment type="caution">
    <text evidence="2">The sequence shown here is derived from an EMBL/GenBank/DDBJ whole genome shotgun (WGS) entry which is preliminary data.</text>
</comment>
<gene>
    <name evidence="2" type="ORF">UO65_5526</name>
</gene>
<evidence type="ECO:0000256" key="1">
    <source>
        <dbReference type="SAM" id="Phobius"/>
    </source>
</evidence>